<evidence type="ECO:0000256" key="1">
    <source>
        <dbReference type="SAM" id="MobiDB-lite"/>
    </source>
</evidence>
<feature type="region of interest" description="Disordered" evidence="1">
    <location>
        <begin position="1"/>
        <end position="44"/>
    </location>
</feature>
<evidence type="ECO:0000313" key="3">
    <source>
        <dbReference type="Proteomes" id="UP000576368"/>
    </source>
</evidence>
<proteinExistence type="predicted"/>
<dbReference type="EMBL" id="JAATLI010000003">
    <property type="protein sequence ID" value="NJC17540.1"/>
    <property type="molecule type" value="Genomic_DNA"/>
</dbReference>
<comment type="caution">
    <text evidence="2">The sequence shown here is derived from an EMBL/GenBank/DDBJ whole genome shotgun (WGS) entry which is preliminary data.</text>
</comment>
<protein>
    <submittedName>
        <fullName evidence="2">Uncharacterized protein</fullName>
    </submittedName>
</protein>
<organism evidence="2 3">
    <name type="scientific">Butyricimonas paravirosa</name>
    <dbReference type="NCBI Taxonomy" id="1472417"/>
    <lineage>
        <taxon>Bacteria</taxon>
        <taxon>Pseudomonadati</taxon>
        <taxon>Bacteroidota</taxon>
        <taxon>Bacteroidia</taxon>
        <taxon>Bacteroidales</taxon>
        <taxon>Odoribacteraceae</taxon>
        <taxon>Butyricimonas</taxon>
    </lineage>
</organism>
<dbReference type="AlphaFoldDB" id="A0A7X5YAG4"/>
<reference evidence="2 3" key="1">
    <citation type="submission" date="2020-03" db="EMBL/GenBank/DDBJ databases">
        <title>Genomic Encyclopedia of Type Strains, Phase IV (KMG-IV): sequencing the most valuable type-strain genomes for metagenomic binning, comparative biology and taxonomic classification.</title>
        <authorList>
            <person name="Goeker M."/>
        </authorList>
    </citation>
    <scope>NUCLEOTIDE SEQUENCE [LARGE SCALE GENOMIC DNA]</scope>
    <source>
        <strain evidence="2 3">DSM 105722</strain>
    </source>
</reference>
<name>A0A7X5YAG4_9BACT</name>
<sequence length="44" mass="4995">MNVSATDESDLVKNQKVTKSMTKSKNKSIEERMGLNSKSHQQQK</sequence>
<evidence type="ECO:0000313" key="2">
    <source>
        <dbReference type="EMBL" id="NJC17540.1"/>
    </source>
</evidence>
<accession>A0A7X5YAG4</accession>
<dbReference type="Proteomes" id="UP000576368">
    <property type="component" value="Unassembled WGS sequence"/>
</dbReference>
<gene>
    <name evidence="2" type="ORF">GGR15_001151</name>
</gene>